<accession>A0ABZ0WJK2</accession>
<dbReference type="Proteomes" id="UP001325479">
    <property type="component" value="Chromosome"/>
</dbReference>
<keyword evidence="2" id="KW-1185">Reference proteome</keyword>
<evidence type="ECO:0000313" key="1">
    <source>
        <dbReference type="EMBL" id="WQD77485.1"/>
    </source>
</evidence>
<reference evidence="1 2" key="1">
    <citation type="submission" date="2023-12" db="EMBL/GenBank/DDBJ databases">
        <title>Genome sequencing and assembly of bacterial species from a model synthetic community.</title>
        <authorList>
            <person name="Hogle S.L."/>
        </authorList>
    </citation>
    <scope>NUCLEOTIDE SEQUENCE [LARGE SCALE GENOMIC DNA]</scope>
    <source>
        <strain evidence="1 2">HAMBI 2494</strain>
    </source>
</reference>
<dbReference type="EMBL" id="CP139965">
    <property type="protein sequence ID" value="WQD77485.1"/>
    <property type="molecule type" value="Genomic_DNA"/>
</dbReference>
<dbReference type="RefSeq" id="WP_114811459.1">
    <property type="nucleotide sequence ID" value="NZ_CP139965.1"/>
</dbReference>
<protein>
    <submittedName>
        <fullName evidence="1">Uncharacterized protein</fullName>
    </submittedName>
</protein>
<evidence type="ECO:0000313" key="2">
    <source>
        <dbReference type="Proteomes" id="UP001325479"/>
    </source>
</evidence>
<gene>
    <name evidence="1" type="ORF">U0042_26125</name>
</gene>
<name>A0ABZ0WJK2_9BURK</name>
<proteinExistence type="predicted"/>
<sequence length="86" mass="8902">MRKKISLYWPLAIVTPLLIAVGAASLASLYGPRDSVSRASQLQPGNDQFAAELARTVSYGLVDSEAPVAAKTSERAGAALGSSQAL</sequence>
<organism evidence="1 2">
    <name type="scientific">Paraburkholderia kururiensis</name>
    <dbReference type="NCBI Taxonomy" id="984307"/>
    <lineage>
        <taxon>Bacteria</taxon>
        <taxon>Pseudomonadati</taxon>
        <taxon>Pseudomonadota</taxon>
        <taxon>Betaproteobacteria</taxon>
        <taxon>Burkholderiales</taxon>
        <taxon>Burkholderiaceae</taxon>
        <taxon>Paraburkholderia</taxon>
    </lineage>
</organism>